<dbReference type="GeneID" id="70227506"/>
<feature type="transmembrane region" description="Helical" evidence="8">
    <location>
        <begin position="148"/>
        <end position="167"/>
    </location>
</feature>
<protein>
    <submittedName>
        <fullName evidence="9">Major facilitator superfamily domain-containing protein</fullName>
    </submittedName>
</protein>
<accession>A0A9P9KSP3</accession>
<dbReference type="Proteomes" id="UP000720189">
    <property type="component" value="Unassembled WGS sequence"/>
</dbReference>
<keyword evidence="6" id="KW-0325">Glycoprotein</keyword>
<name>A0A9P9KSP3_FUSRE</name>
<dbReference type="PANTHER" id="PTHR43791">
    <property type="entry name" value="PERMEASE-RELATED"/>
    <property type="match status" value="1"/>
</dbReference>
<keyword evidence="4 8" id="KW-1133">Transmembrane helix</keyword>
<feature type="region of interest" description="Disordered" evidence="7">
    <location>
        <begin position="1"/>
        <end position="33"/>
    </location>
</feature>
<feature type="transmembrane region" description="Helical" evidence="8">
    <location>
        <begin position="284"/>
        <end position="305"/>
    </location>
</feature>
<dbReference type="AlphaFoldDB" id="A0A9P9KSP3"/>
<proteinExistence type="predicted"/>
<evidence type="ECO:0000313" key="9">
    <source>
        <dbReference type="EMBL" id="KAH7267794.1"/>
    </source>
</evidence>
<feature type="transmembrane region" description="Helical" evidence="8">
    <location>
        <begin position="52"/>
        <end position="69"/>
    </location>
</feature>
<dbReference type="OrthoDB" id="2250022at2759"/>
<feature type="transmembrane region" description="Helical" evidence="8">
    <location>
        <begin position="403"/>
        <end position="426"/>
    </location>
</feature>
<evidence type="ECO:0000256" key="2">
    <source>
        <dbReference type="ARBA" id="ARBA00022448"/>
    </source>
</evidence>
<dbReference type="SUPFAM" id="SSF103473">
    <property type="entry name" value="MFS general substrate transporter"/>
    <property type="match status" value="1"/>
</dbReference>
<feature type="transmembrane region" description="Helical" evidence="8">
    <location>
        <begin position="179"/>
        <end position="199"/>
    </location>
</feature>
<feature type="transmembrane region" description="Helical" evidence="8">
    <location>
        <begin position="253"/>
        <end position="272"/>
    </location>
</feature>
<dbReference type="GO" id="GO:0016020">
    <property type="term" value="C:membrane"/>
    <property type="evidence" value="ECO:0007669"/>
    <property type="project" value="UniProtKB-SubCell"/>
</dbReference>
<evidence type="ECO:0000256" key="6">
    <source>
        <dbReference type="ARBA" id="ARBA00023180"/>
    </source>
</evidence>
<evidence type="ECO:0000256" key="7">
    <source>
        <dbReference type="SAM" id="MobiDB-lite"/>
    </source>
</evidence>
<keyword evidence="10" id="KW-1185">Reference proteome</keyword>
<comment type="caution">
    <text evidence="9">The sequence shown here is derived from an EMBL/GenBank/DDBJ whole genome shotgun (WGS) entry which is preliminary data.</text>
</comment>
<gene>
    <name evidence="9" type="ORF">BKA55DRAFT_660322</name>
</gene>
<dbReference type="Pfam" id="PF07690">
    <property type="entry name" value="MFS_1"/>
    <property type="match status" value="1"/>
</dbReference>
<reference evidence="9" key="1">
    <citation type="journal article" date="2021" name="Nat. Commun.">
        <title>Genetic determinants of endophytism in the Arabidopsis root mycobiome.</title>
        <authorList>
            <person name="Mesny F."/>
            <person name="Miyauchi S."/>
            <person name="Thiergart T."/>
            <person name="Pickel B."/>
            <person name="Atanasova L."/>
            <person name="Karlsson M."/>
            <person name="Huettel B."/>
            <person name="Barry K.W."/>
            <person name="Haridas S."/>
            <person name="Chen C."/>
            <person name="Bauer D."/>
            <person name="Andreopoulos W."/>
            <person name="Pangilinan J."/>
            <person name="LaButti K."/>
            <person name="Riley R."/>
            <person name="Lipzen A."/>
            <person name="Clum A."/>
            <person name="Drula E."/>
            <person name="Henrissat B."/>
            <person name="Kohler A."/>
            <person name="Grigoriev I.V."/>
            <person name="Martin F.M."/>
            <person name="Hacquard S."/>
        </authorList>
    </citation>
    <scope>NUCLEOTIDE SEQUENCE</scope>
    <source>
        <strain evidence="9">MPI-CAGE-AT-0023</strain>
    </source>
</reference>
<evidence type="ECO:0000256" key="8">
    <source>
        <dbReference type="SAM" id="Phobius"/>
    </source>
</evidence>
<keyword evidence="2" id="KW-0813">Transport</keyword>
<evidence type="ECO:0000256" key="4">
    <source>
        <dbReference type="ARBA" id="ARBA00022989"/>
    </source>
</evidence>
<feature type="transmembrane region" description="Helical" evidence="8">
    <location>
        <begin position="343"/>
        <end position="364"/>
    </location>
</feature>
<feature type="transmembrane region" description="Helical" evidence="8">
    <location>
        <begin position="317"/>
        <end position="337"/>
    </location>
</feature>
<feature type="transmembrane region" description="Helical" evidence="8">
    <location>
        <begin position="122"/>
        <end position="141"/>
    </location>
</feature>
<evidence type="ECO:0000256" key="3">
    <source>
        <dbReference type="ARBA" id="ARBA00022692"/>
    </source>
</evidence>
<dbReference type="EMBL" id="JAGMUX010000002">
    <property type="protein sequence ID" value="KAH7267794.1"/>
    <property type="molecule type" value="Genomic_DNA"/>
</dbReference>
<dbReference type="InterPro" id="IPR011701">
    <property type="entry name" value="MFS"/>
</dbReference>
<dbReference type="InterPro" id="IPR036259">
    <property type="entry name" value="MFS_trans_sf"/>
</dbReference>
<dbReference type="GO" id="GO:0022857">
    <property type="term" value="F:transmembrane transporter activity"/>
    <property type="evidence" value="ECO:0007669"/>
    <property type="project" value="InterPro"/>
</dbReference>
<dbReference type="RefSeq" id="XP_046055613.1">
    <property type="nucleotide sequence ID" value="XM_046197552.1"/>
</dbReference>
<dbReference type="FunFam" id="1.20.1250.20:FF:000013">
    <property type="entry name" value="MFS general substrate transporter"/>
    <property type="match status" value="1"/>
</dbReference>
<evidence type="ECO:0000313" key="10">
    <source>
        <dbReference type="Proteomes" id="UP000720189"/>
    </source>
</evidence>
<sequence length="453" mass="50579">MADTVNSKPDSFHDEGLGQKEPSIKLAKAQTDDHPIEDEQFKQTSRRIVRKLDFTLMPIIWLLYLFNYLDRTAIAQAKLNGIEKDLNLTGAQFSTAVSILNVGYMVMQIPSNMILTRVRPSIYLPIWACVWSAVSASTAAVDNFGHLITVRCLLAFSGLIAAGVFSNLDQVRGLAGWRWLYIIIGSVNFMLALCALVLLPDFPESNTGSQKWLFTEEELRVANQRIAMDRIPQESNRSVWWGFKRAVTDYRTWVFIFMLICNHAAYGFNYFYPSIVSGFGLGSRTITLLCTAPPFLIGAIASLFISWSSDKRNERSYHIAIPMGISVVGFVISVSTLNGPARYVASFLYVTGCFAANGLVYSWAAGVLNQTPEKKAVATSMINVIAQLGNIMSPYFFRDQDEPRYLMAMILLIVFATLSGLTCLFLKWDLTRANKKIVAEAEANGTEARLFSH</sequence>
<dbReference type="Gene3D" id="1.20.1250.20">
    <property type="entry name" value="MFS general substrate transporter like domains"/>
    <property type="match status" value="2"/>
</dbReference>
<keyword evidence="5 8" id="KW-0472">Membrane</keyword>
<comment type="subcellular location">
    <subcellularLocation>
        <location evidence="1">Membrane</location>
        <topology evidence="1">Multi-pass membrane protein</topology>
    </subcellularLocation>
</comment>
<keyword evidence="3 8" id="KW-0812">Transmembrane</keyword>
<organism evidence="9 10">
    <name type="scientific">Fusarium redolens</name>
    <dbReference type="NCBI Taxonomy" id="48865"/>
    <lineage>
        <taxon>Eukaryota</taxon>
        <taxon>Fungi</taxon>
        <taxon>Dikarya</taxon>
        <taxon>Ascomycota</taxon>
        <taxon>Pezizomycotina</taxon>
        <taxon>Sordariomycetes</taxon>
        <taxon>Hypocreomycetidae</taxon>
        <taxon>Hypocreales</taxon>
        <taxon>Nectriaceae</taxon>
        <taxon>Fusarium</taxon>
        <taxon>Fusarium redolens species complex</taxon>
    </lineage>
</organism>
<dbReference type="PANTHER" id="PTHR43791:SF62">
    <property type="entry name" value="MAJOR FACILITATOR SUPERFAMILY (MFS) PROFILE DOMAIN-CONTAINING PROTEIN"/>
    <property type="match status" value="1"/>
</dbReference>
<evidence type="ECO:0000256" key="5">
    <source>
        <dbReference type="ARBA" id="ARBA00023136"/>
    </source>
</evidence>
<evidence type="ECO:0000256" key="1">
    <source>
        <dbReference type="ARBA" id="ARBA00004141"/>
    </source>
</evidence>